<dbReference type="EMBL" id="JAVRHT010000044">
    <property type="protein sequence ID" value="MDT0632970.1"/>
    <property type="molecule type" value="Genomic_DNA"/>
</dbReference>
<feature type="transmembrane region" description="Helical" evidence="6">
    <location>
        <begin position="337"/>
        <end position="359"/>
    </location>
</feature>
<evidence type="ECO:0000256" key="1">
    <source>
        <dbReference type="ARBA" id="ARBA00004651"/>
    </source>
</evidence>
<feature type="transmembrane region" description="Helical" evidence="6">
    <location>
        <begin position="366"/>
        <end position="385"/>
    </location>
</feature>
<keyword evidence="5 6" id="KW-0472">Membrane</keyword>
<evidence type="ECO:0000256" key="3">
    <source>
        <dbReference type="ARBA" id="ARBA00022692"/>
    </source>
</evidence>
<dbReference type="InterPro" id="IPR050833">
    <property type="entry name" value="Poly_Biosynth_Transport"/>
</dbReference>
<dbReference type="Proteomes" id="UP001267426">
    <property type="component" value="Unassembled WGS sequence"/>
</dbReference>
<feature type="transmembrane region" description="Helical" evidence="6">
    <location>
        <begin position="261"/>
        <end position="282"/>
    </location>
</feature>
<feature type="transmembrane region" description="Helical" evidence="6">
    <location>
        <begin position="302"/>
        <end position="325"/>
    </location>
</feature>
<reference evidence="7 8" key="1">
    <citation type="submission" date="2023-09" db="EMBL/GenBank/DDBJ databases">
        <authorList>
            <person name="Rey-Velasco X."/>
        </authorList>
    </citation>
    <scope>NUCLEOTIDE SEQUENCE [LARGE SCALE GENOMIC DNA]</scope>
    <source>
        <strain evidence="7 8">F394</strain>
    </source>
</reference>
<accession>A0ABU3BUK1</accession>
<feature type="transmembrane region" description="Helical" evidence="6">
    <location>
        <begin position="421"/>
        <end position="440"/>
    </location>
</feature>
<feature type="transmembrane region" description="Helical" evidence="6">
    <location>
        <begin position="391"/>
        <end position="409"/>
    </location>
</feature>
<feature type="transmembrane region" description="Helical" evidence="6">
    <location>
        <begin position="51"/>
        <end position="70"/>
    </location>
</feature>
<evidence type="ECO:0000313" key="8">
    <source>
        <dbReference type="Proteomes" id="UP001267426"/>
    </source>
</evidence>
<proteinExistence type="predicted"/>
<feature type="transmembrane region" description="Helical" evidence="6">
    <location>
        <begin position="125"/>
        <end position="142"/>
    </location>
</feature>
<feature type="transmembrane region" description="Helical" evidence="6">
    <location>
        <begin position="82"/>
        <end position="105"/>
    </location>
</feature>
<gene>
    <name evidence="7" type="ORF">RM540_14525</name>
</gene>
<comment type="subcellular location">
    <subcellularLocation>
        <location evidence="1">Cell membrane</location>
        <topology evidence="1">Multi-pass membrane protein</topology>
    </subcellularLocation>
</comment>
<evidence type="ECO:0000256" key="5">
    <source>
        <dbReference type="ARBA" id="ARBA00023136"/>
    </source>
</evidence>
<dbReference type="RefSeq" id="WP_311665393.1">
    <property type="nucleotide sequence ID" value="NZ_JAVRHT010000044.1"/>
</dbReference>
<comment type="caution">
    <text evidence="7">The sequence shown here is derived from an EMBL/GenBank/DDBJ whole genome shotgun (WGS) entry which is preliminary data.</text>
</comment>
<name>A0ABU3BUK1_9BACT</name>
<sequence>MLRRLARQSSVYALASVVSKASGFVLLVFYADPDVLPKADLGVLGGLDAAKAFALLVAGAGLPLGIIQFASSPALGERERAAVPATALALAAVAGCVVAALGWAAAPPIAAAFGMAGRAEVVRWLAVYVGFKTVADVAYTVLRQREKAGAFVLLGTLEMGLLVAAVLWFLVVQGQGLVGVMKGYAVSAVALAAVTTPLLLARVDRRVAAGLVRPMLVFGLPLVVSGFAGRFLNLGDRFLLLHFLGGEATAVYEVASRFGGVVNVFLVQSFNLAFTVLGLKALGGGAGGGGDAEIHRQSFRHLAAVAGWMVLGLGLFMGDVARVLFPDDPTYAQADGLTVLVGGGFAFYGLYFVVVNVLYAAGRTGAVAATVGGAAVLNLALNLALIPALGAAGAAWATLVAYAALAVVTARLGQRSTPVAYPWRALAVVVALVAGLWALAQPTAAWPTAARLAGRGGIALAYPALLVALGVYGRAEIARAAGVLRR</sequence>
<keyword evidence="4 6" id="KW-1133">Transmembrane helix</keyword>
<keyword evidence="3 6" id="KW-0812">Transmembrane</keyword>
<evidence type="ECO:0000256" key="6">
    <source>
        <dbReference type="SAM" id="Phobius"/>
    </source>
</evidence>
<dbReference type="InterPro" id="IPR002797">
    <property type="entry name" value="Polysacc_synth"/>
</dbReference>
<organism evidence="7 8">
    <name type="scientific">Rubrivirga litoralis</name>
    <dbReference type="NCBI Taxonomy" id="3075598"/>
    <lineage>
        <taxon>Bacteria</taxon>
        <taxon>Pseudomonadati</taxon>
        <taxon>Rhodothermota</taxon>
        <taxon>Rhodothermia</taxon>
        <taxon>Rhodothermales</taxon>
        <taxon>Rubricoccaceae</taxon>
        <taxon>Rubrivirga</taxon>
    </lineage>
</organism>
<protein>
    <submittedName>
        <fullName evidence="7">Polysaccharide biosynthesis C-terminal domain-containing protein</fullName>
    </submittedName>
</protein>
<evidence type="ECO:0000256" key="2">
    <source>
        <dbReference type="ARBA" id="ARBA00022475"/>
    </source>
</evidence>
<dbReference type="Pfam" id="PF01943">
    <property type="entry name" value="Polysacc_synt"/>
    <property type="match status" value="1"/>
</dbReference>
<evidence type="ECO:0000313" key="7">
    <source>
        <dbReference type="EMBL" id="MDT0632970.1"/>
    </source>
</evidence>
<feature type="transmembrane region" description="Helical" evidence="6">
    <location>
        <begin position="215"/>
        <end position="232"/>
    </location>
</feature>
<feature type="transmembrane region" description="Helical" evidence="6">
    <location>
        <begin position="183"/>
        <end position="203"/>
    </location>
</feature>
<feature type="transmembrane region" description="Helical" evidence="6">
    <location>
        <begin position="149"/>
        <end position="171"/>
    </location>
</feature>
<keyword evidence="8" id="KW-1185">Reference proteome</keyword>
<evidence type="ECO:0000256" key="4">
    <source>
        <dbReference type="ARBA" id="ARBA00022989"/>
    </source>
</evidence>
<feature type="transmembrane region" description="Helical" evidence="6">
    <location>
        <begin position="452"/>
        <end position="472"/>
    </location>
</feature>
<feature type="transmembrane region" description="Helical" evidence="6">
    <location>
        <begin position="12"/>
        <end position="31"/>
    </location>
</feature>
<dbReference type="PANTHER" id="PTHR30250:SF11">
    <property type="entry name" value="O-ANTIGEN TRANSPORTER-RELATED"/>
    <property type="match status" value="1"/>
</dbReference>
<dbReference type="PANTHER" id="PTHR30250">
    <property type="entry name" value="PST FAMILY PREDICTED COLANIC ACID TRANSPORTER"/>
    <property type="match status" value="1"/>
</dbReference>
<keyword evidence="2" id="KW-1003">Cell membrane</keyword>